<dbReference type="GeneTree" id="ENSGT00940000167156"/>
<dbReference type="OMA" id="SHIPAVC"/>
<name>A0A2K5Y2L2_MANLE</name>
<dbReference type="InterPro" id="IPR004038">
    <property type="entry name" value="Ribosomal_eL8/eL30/eS12/Gad45"/>
</dbReference>
<dbReference type="AlphaFoldDB" id="A0A2K5Y2L2"/>
<keyword evidence="3" id="KW-1185">Reference proteome</keyword>
<evidence type="ECO:0000313" key="2">
    <source>
        <dbReference type="Ensembl" id="ENSMLEP00000009809.1"/>
    </source>
</evidence>
<dbReference type="STRING" id="9568.ENSMLEP00000009809"/>
<evidence type="ECO:0000259" key="1">
    <source>
        <dbReference type="Pfam" id="PF01248"/>
    </source>
</evidence>
<reference evidence="2" key="1">
    <citation type="submission" date="2025-08" db="UniProtKB">
        <authorList>
            <consortium name="Ensembl"/>
        </authorList>
    </citation>
    <scope>IDENTIFICATION</scope>
</reference>
<organism evidence="2 3">
    <name type="scientific">Mandrillus leucophaeus</name>
    <name type="common">Drill</name>
    <name type="synonym">Papio leucophaeus</name>
    <dbReference type="NCBI Taxonomy" id="9568"/>
    <lineage>
        <taxon>Eukaryota</taxon>
        <taxon>Metazoa</taxon>
        <taxon>Chordata</taxon>
        <taxon>Craniata</taxon>
        <taxon>Vertebrata</taxon>
        <taxon>Euteleostomi</taxon>
        <taxon>Mammalia</taxon>
        <taxon>Eutheria</taxon>
        <taxon>Euarchontoglires</taxon>
        <taxon>Primates</taxon>
        <taxon>Haplorrhini</taxon>
        <taxon>Catarrhini</taxon>
        <taxon>Cercopithecidae</taxon>
        <taxon>Cercopithecinae</taxon>
        <taxon>Mandrillus</taxon>
    </lineage>
</organism>
<dbReference type="SUPFAM" id="SSF55315">
    <property type="entry name" value="L30e-like"/>
    <property type="match status" value="1"/>
</dbReference>
<feature type="domain" description="Ribosomal protein eL8/eL30/eS12/Gadd45" evidence="1">
    <location>
        <begin position="42"/>
        <end position="90"/>
    </location>
</feature>
<sequence>KGRFDRPQAQTEACSGERNYQELLVNQNPMVQPLASRCLTQKLYKCIKKAVKQQIRRGVKEVQKSVNEGEKGIMLLAEETLPIEVYCHFPVADLGAVAGSKCPTCVIMVKPHQEAYKRVEEVQSLLLPL</sequence>
<evidence type="ECO:0000313" key="3">
    <source>
        <dbReference type="Proteomes" id="UP000233140"/>
    </source>
</evidence>
<dbReference type="Gene3D" id="3.30.1330.30">
    <property type="match status" value="1"/>
</dbReference>
<proteinExistence type="predicted"/>
<dbReference type="Ensembl" id="ENSMLET00000033212.1">
    <property type="protein sequence ID" value="ENSMLEP00000009809.1"/>
    <property type="gene ID" value="ENSMLEG00000029093.1"/>
</dbReference>
<reference evidence="2" key="2">
    <citation type="submission" date="2025-09" db="UniProtKB">
        <authorList>
            <consortium name="Ensembl"/>
        </authorList>
    </citation>
    <scope>IDENTIFICATION</scope>
</reference>
<dbReference type="InterPro" id="IPR029064">
    <property type="entry name" value="Ribosomal_eL30-like_sf"/>
</dbReference>
<dbReference type="Proteomes" id="UP000233140">
    <property type="component" value="Unassembled WGS sequence"/>
</dbReference>
<accession>A0A2K5Y2L2</accession>
<protein>
    <recommendedName>
        <fullName evidence="1">Ribosomal protein eL8/eL30/eS12/Gadd45 domain-containing protein</fullName>
    </recommendedName>
</protein>
<dbReference type="Pfam" id="PF01248">
    <property type="entry name" value="Ribosomal_L7Ae"/>
    <property type="match status" value="1"/>
</dbReference>